<evidence type="ECO:0000313" key="2">
    <source>
        <dbReference type="Proteomes" id="UP000615026"/>
    </source>
</evidence>
<keyword evidence="2" id="KW-1185">Reference proteome</keyword>
<reference evidence="1" key="1">
    <citation type="submission" date="2020-10" db="EMBL/GenBank/DDBJ databases">
        <authorList>
            <person name="Castelo-Branco R."/>
            <person name="Eusebio N."/>
            <person name="Adriana R."/>
            <person name="Vieira A."/>
            <person name="Brugerolle De Fraissinette N."/>
            <person name="Rezende De Castro R."/>
            <person name="Schneider M.P."/>
            <person name="Vasconcelos V."/>
            <person name="Leao P.N."/>
        </authorList>
    </citation>
    <scope>NUCLEOTIDE SEQUENCE</scope>
    <source>
        <strain evidence="1">LEGE 11479</strain>
    </source>
</reference>
<dbReference type="AlphaFoldDB" id="A0A928ZYX4"/>
<evidence type="ECO:0000313" key="1">
    <source>
        <dbReference type="EMBL" id="MBE9070002.1"/>
    </source>
</evidence>
<gene>
    <name evidence="1" type="ORF">IQ260_25505</name>
</gene>
<proteinExistence type="predicted"/>
<dbReference type="EMBL" id="JADEXP010000356">
    <property type="protein sequence ID" value="MBE9070002.1"/>
    <property type="molecule type" value="Genomic_DNA"/>
</dbReference>
<accession>A0A928ZYX4</accession>
<comment type="caution">
    <text evidence="1">The sequence shown here is derived from an EMBL/GenBank/DDBJ whole genome shotgun (WGS) entry which is preliminary data.</text>
</comment>
<dbReference type="Proteomes" id="UP000615026">
    <property type="component" value="Unassembled WGS sequence"/>
</dbReference>
<protein>
    <submittedName>
        <fullName evidence="1">TIGR02646 family protein</fullName>
    </submittedName>
</protein>
<organism evidence="1 2">
    <name type="scientific">Leptolyngbya cf. ectocarpi LEGE 11479</name>
    <dbReference type="NCBI Taxonomy" id="1828722"/>
    <lineage>
        <taxon>Bacteria</taxon>
        <taxon>Bacillati</taxon>
        <taxon>Cyanobacteriota</taxon>
        <taxon>Cyanophyceae</taxon>
        <taxon>Leptolyngbyales</taxon>
        <taxon>Leptolyngbyaceae</taxon>
        <taxon>Leptolyngbya group</taxon>
        <taxon>Leptolyngbya</taxon>
    </lineage>
</organism>
<sequence length="224" mass="25471">MRMISKGVEPTSLTTWKQKNPHGNYNQLPDNIRRDIRDQALKEQFYLCAYCCQRIVDIDACHNEHLEAQSLNYLRSLDFANIVASCNTRNQCGIAHKSQPLPLTPLMKECEIELKFKISGRVEGLTEQARMMIQVLNLGNHEKNNRSFIQKRKQLSDALLWKSGVNPGEELENEELLELLIAELAEPEQGKLEPFAPVVINILKGWLQVHASNSRVHNNSGAAD</sequence>
<name>A0A928ZYX4_LEPEC</name>